<dbReference type="GO" id="GO:0050793">
    <property type="term" value="P:regulation of developmental process"/>
    <property type="evidence" value="ECO:0007669"/>
    <property type="project" value="InterPro"/>
</dbReference>
<organism evidence="2 3">
    <name type="scientific">Cucurbita moschata</name>
    <name type="common">Winter crookneck squash</name>
    <name type="synonym">Cucurbita pepo var. moschata</name>
    <dbReference type="NCBI Taxonomy" id="3662"/>
    <lineage>
        <taxon>Eukaryota</taxon>
        <taxon>Viridiplantae</taxon>
        <taxon>Streptophyta</taxon>
        <taxon>Embryophyta</taxon>
        <taxon>Tracheophyta</taxon>
        <taxon>Spermatophyta</taxon>
        <taxon>Magnoliopsida</taxon>
        <taxon>eudicotyledons</taxon>
        <taxon>Gunneridae</taxon>
        <taxon>Pentapetalae</taxon>
        <taxon>rosids</taxon>
        <taxon>fabids</taxon>
        <taxon>Cucurbitales</taxon>
        <taxon>Cucurbitaceae</taxon>
        <taxon>Cucurbiteae</taxon>
        <taxon>Cucurbita</taxon>
    </lineage>
</organism>
<dbReference type="PANTHER" id="PTHR34663">
    <property type="entry name" value="OS06G0637400 PROTEIN"/>
    <property type="match status" value="1"/>
</dbReference>
<proteinExistence type="predicted"/>
<feature type="signal peptide" evidence="1">
    <location>
        <begin position="1"/>
        <end position="18"/>
    </location>
</feature>
<dbReference type="RefSeq" id="XP_022947472.1">
    <property type="nucleotide sequence ID" value="XM_023091704.1"/>
</dbReference>
<dbReference type="InterPro" id="IPR044700">
    <property type="entry name" value="PIP2/PIPL1"/>
</dbReference>
<dbReference type="PANTHER" id="PTHR34663:SF9">
    <property type="entry name" value="OS06G0637400 PROTEIN"/>
    <property type="match status" value="1"/>
</dbReference>
<dbReference type="GO" id="GO:0045087">
    <property type="term" value="P:innate immune response"/>
    <property type="evidence" value="ECO:0007669"/>
    <property type="project" value="InterPro"/>
</dbReference>
<dbReference type="Proteomes" id="UP000504609">
    <property type="component" value="Unplaced"/>
</dbReference>
<sequence length="188" mass="19269">MMMKTLSILLIFSLLSNGNLLGRVEARSLNTMSAATTDDFLPIPPIGTLKQSTLSIGEGHNFNDANTLANVKASGPSPKGGGHQGHNFNDVNTLANVKVSGPSPKGGGHQGHNFNDANTLANVKASGPSPKGGGHKGHNFNDANTFGHIKDYSPRTNVAHNFAVDADTLANVKASGPSPGGGGHHGCC</sequence>
<evidence type="ECO:0000256" key="1">
    <source>
        <dbReference type="SAM" id="SignalP"/>
    </source>
</evidence>
<gene>
    <name evidence="3" type="primary">LOC111451329</name>
</gene>
<evidence type="ECO:0000313" key="3">
    <source>
        <dbReference type="RefSeq" id="XP_022947472.1"/>
    </source>
</evidence>
<evidence type="ECO:0000313" key="2">
    <source>
        <dbReference type="Proteomes" id="UP000504609"/>
    </source>
</evidence>
<dbReference type="KEGG" id="cmos:111451329"/>
<protein>
    <submittedName>
        <fullName evidence="3">Uncharacterized protein LOC111451329</fullName>
    </submittedName>
</protein>
<accession>A0A6J1G6J7</accession>
<feature type="chain" id="PRO_5026908419" evidence="1">
    <location>
        <begin position="19"/>
        <end position="188"/>
    </location>
</feature>
<dbReference type="GeneID" id="111451329"/>
<reference evidence="3" key="1">
    <citation type="submission" date="2025-08" db="UniProtKB">
        <authorList>
            <consortium name="RefSeq"/>
        </authorList>
    </citation>
    <scope>IDENTIFICATION</scope>
    <source>
        <tissue evidence="3">Young leaves</tissue>
    </source>
</reference>
<keyword evidence="1" id="KW-0732">Signal</keyword>
<dbReference type="AlphaFoldDB" id="A0A6J1G6J7"/>
<keyword evidence="2" id="KW-1185">Reference proteome</keyword>
<name>A0A6J1G6J7_CUCMO</name>